<dbReference type="Proteomes" id="UP000479190">
    <property type="component" value="Unassembled WGS sequence"/>
</dbReference>
<sequence>MTPMNHELPTNRSSGTYDTGVPISELWLGSHRGGAGPRMKPPIVYDFIRMGPGRFPIWRPRYACPHHGGDHELNIVRVGPVSTLCLCSFYTCLRGRLHYQSIKLGIPPYGEEDYLCKKR</sequence>
<name>A0A6H5IZL2_9HYME</name>
<organism evidence="1 2">
    <name type="scientific">Trichogramma brassicae</name>
    <dbReference type="NCBI Taxonomy" id="86971"/>
    <lineage>
        <taxon>Eukaryota</taxon>
        <taxon>Metazoa</taxon>
        <taxon>Ecdysozoa</taxon>
        <taxon>Arthropoda</taxon>
        <taxon>Hexapoda</taxon>
        <taxon>Insecta</taxon>
        <taxon>Pterygota</taxon>
        <taxon>Neoptera</taxon>
        <taxon>Endopterygota</taxon>
        <taxon>Hymenoptera</taxon>
        <taxon>Apocrita</taxon>
        <taxon>Proctotrupomorpha</taxon>
        <taxon>Chalcidoidea</taxon>
        <taxon>Trichogrammatidae</taxon>
        <taxon>Trichogramma</taxon>
    </lineage>
</organism>
<evidence type="ECO:0000313" key="2">
    <source>
        <dbReference type="Proteomes" id="UP000479190"/>
    </source>
</evidence>
<protein>
    <submittedName>
        <fullName evidence="1">Uncharacterized protein</fullName>
    </submittedName>
</protein>
<dbReference type="EMBL" id="CADCXV010001283">
    <property type="protein sequence ID" value="CAB0043248.1"/>
    <property type="molecule type" value="Genomic_DNA"/>
</dbReference>
<gene>
    <name evidence="1" type="ORF">TBRA_LOCUS14836</name>
</gene>
<reference evidence="1 2" key="1">
    <citation type="submission" date="2020-02" db="EMBL/GenBank/DDBJ databases">
        <authorList>
            <person name="Ferguson B K."/>
        </authorList>
    </citation>
    <scope>NUCLEOTIDE SEQUENCE [LARGE SCALE GENOMIC DNA]</scope>
</reference>
<keyword evidence="2" id="KW-1185">Reference proteome</keyword>
<evidence type="ECO:0000313" key="1">
    <source>
        <dbReference type="EMBL" id="CAB0043248.1"/>
    </source>
</evidence>
<feature type="non-terminal residue" evidence="1">
    <location>
        <position position="119"/>
    </location>
</feature>
<proteinExistence type="predicted"/>
<accession>A0A6H5IZL2</accession>
<dbReference type="AlphaFoldDB" id="A0A6H5IZL2"/>